<feature type="compositionally biased region" description="Basic and acidic residues" evidence="2">
    <location>
        <begin position="1110"/>
        <end position="1123"/>
    </location>
</feature>
<feature type="region of interest" description="Disordered" evidence="2">
    <location>
        <begin position="487"/>
        <end position="600"/>
    </location>
</feature>
<proteinExistence type="predicted"/>
<feature type="region of interest" description="Disordered" evidence="2">
    <location>
        <begin position="123"/>
        <end position="150"/>
    </location>
</feature>
<dbReference type="PANTHER" id="PTHR13037">
    <property type="entry name" value="FORMIN"/>
    <property type="match status" value="1"/>
</dbReference>
<feature type="region of interest" description="Disordered" evidence="2">
    <location>
        <begin position="1"/>
        <end position="108"/>
    </location>
</feature>
<feature type="compositionally biased region" description="Polar residues" evidence="2">
    <location>
        <begin position="37"/>
        <end position="48"/>
    </location>
</feature>
<feature type="region of interest" description="Disordered" evidence="2">
    <location>
        <begin position="875"/>
        <end position="923"/>
    </location>
</feature>
<dbReference type="EMBL" id="BLBS01000034">
    <property type="protein sequence ID" value="GET89207.1"/>
    <property type="molecule type" value="Genomic_DNA"/>
</dbReference>
<protein>
    <submittedName>
        <fullName evidence="3">Uncharacterized protein</fullName>
    </submittedName>
</protein>
<feature type="region of interest" description="Disordered" evidence="2">
    <location>
        <begin position="691"/>
        <end position="732"/>
    </location>
</feature>
<feature type="compositionally biased region" description="Pro residues" evidence="2">
    <location>
        <begin position="139"/>
        <end position="150"/>
    </location>
</feature>
<feature type="compositionally biased region" description="Polar residues" evidence="2">
    <location>
        <begin position="1641"/>
        <end position="1655"/>
    </location>
</feature>
<gene>
    <name evidence="3" type="ORF">LtaPh_2511700</name>
</gene>
<feature type="region of interest" description="Disordered" evidence="2">
    <location>
        <begin position="166"/>
        <end position="208"/>
    </location>
</feature>
<dbReference type="Proteomes" id="UP000419144">
    <property type="component" value="Unassembled WGS sequence"/>
</dbReference>
<feature type="compositionally biased region" description="Polar residues" evidence="2">
    <location>
        <begin position="524"/>
        <end position="540"/>
    </location>
</feature>
<sequence>MEAKASRGGEPLLPPRTSVDEPATPLIENSARKAPTASANTARSSPRSNDGDDDHKAPNSIALLSDAAPPSSSIASSSFSMFSQSTMTRRGDEGRKEEGVGKGSAASLVPTLKRLHVLSSSPAATIKRTPSGSIFSFPSQPPTRPEGPLPLVPTAALEVAAAPAFAADPPGSAIGTDAPLHRHPSPQSSAALQPSPPAPVAPVECSAPPAAPETLMVHTAAAVDDKVVDAGNAKCVTGDSKSEDSDTSASHSLRGDDSAPTSGQTEALPNAQRPPALLNECLPATSAEPTQPPLHNSADADADAKRSEGQSNVASGSFHVPPSASASSLRGPPEELPGLLCIAPVEQLSNSRHLSRTDDSGSAESEEAATSGDGGDRWGSKHNLQNTSAHSIEVTVERDEPQNGESVSGDSDARESSERRGQPSGSRHSCRTREWDTEDPPTPPMSASRSQLDHEGSPVCGPLPSSAATLDVGLAMVGVAANDILQQPAAHQHSSSSSSASAHAHSASMKVSTAAPSPMAANTLADSYTMEVSSTQSSVSPAEYSHGSTEPPPSGWPDAVSQVEENKGDDAASTENEALQSSMQAPCQQTQEGRACTRGDVPAKATVDAITSEEIPLPLLLPYATHAREAATAAGAQPPLHPKEYQEETRAETLASSSALPLLSTPAIAVTREGFSPSGGASTMEAPVLSTGVLPAPTHPSPLGPSSSAPGASPPLPLSTTHHQWSPPPPSAVAALAPSFAPAKEAAATFEGHDADCAADMSASAASLAPAAVPAALQPLLASSVLSVPSTNATAADGFTGEAYREECPASLLCIRRPVSVDKVVCGSGSVETAGSLVTPKSSVAQHNRLSLGGTPGNVILGQPPLSMAQFEDRWASSGDDVQHSSDVDDHISRGAGPEGSGSWRSRTGSSPRPRHGYGSRSRSYSYSYDYSYSTGSVTGSTTQRLCPCATVSTPHLHDEGEGAVTGGTTEASDTEVVRLVEYEEVTPVVRGRNGLLGWLCCGRKKATGGVRTSRMEVHRLSSTAEDTRGAHGIGLSALNAGSHKHLPKQEGSATTPLATTEAVRADNAIRSEDTAERKDELDGVKSGGVTGSEGSGPPRGLGSATETPHSSERDISESGDKGLGEAAAYADYRGSTSSYIDDDAPPISQASTLVPPHHEAEETDEGDSGGCSHGEEAEAGPAADAAASQQGRTPPCDIADQASFSSTTSAPFAELGVVVSEDKEASSADGCTEVDGTNDSRDVGVLESADSVPRGDGLALCAVADAVEPHDHHDSGFGCIGGDEVERREEGAATAASAASHPLLPLFVPTEELLHLYAWDAEPPVAASPSCSHQEWEPDRLEAKYEKEAMAAAEEAQQAICQAVQELMVHPPRQCIFVSVHGLRHWCAALHGPQQAPKAKLASGAAAVLAGEWCCAWDGNLQAGASIIEDPRWMDVRLAMYAHDSAGERLLAAGTVFSLPSNLEALRRCLGCSGSGGSIDYPATGGYGRDSWSDLLVFQHTKSVSKGVVQDMQQTEACDYESIVCATAEGKAGHCNGLSGHAPGCRALGCGLASGSSPGSLGGCGVLYVKLEARDERWVSVGNARACAAPTQAGEATSYEAHMHSPVKKAPPDAVSTATTRDGTEGLVAAPEQDEEDTHQSSVGRSTEWSSASSCLPLAEAGAPCSSSPSKSNADGGSTRHSIGATPDMGSVHTRAVNDSGSDERAHETGTRLEERWRPLAVSPPLLPADLCQLQSDQPPLFTALQTMTEAAATAVTCLGKPLPQLPCRLRWAQEPQPQFTAAPEPVPHAPSVERSLTSWVSLETAIKEYERVCRGTFTGAASAATAVNSHLSRPLTVLWNTIPSHLAAGNHQLQEMQKAGVPPGSLQGWCGEEFAPKVHAMEPLTVCSVVMRCTAAILLAHELPNVPGSRYCPPTFLSVTGGCDGVIIEGAAAAGTCDGNSTPITHRAPVMQYNISFHAVLTRDTTSSLLFTVHGAASPADVFGFAVWTPFDDASAVHVQDHHRHGGDADVGGVVDVWLPLFAPASADATPLATTPEEQGNVASSGISFSTVSSTRKGQNRSTTGLVLVGWLHCDVEAVFLPSLAEAAVQKLWNGEHRSLSSLAAAVGEESRHECCMGHGIGVDEDTLVDFTVMEAAGLRPFVTQLGMPSSPTPLRWDDSSTWGNKSTCTHVYCEVLALQRQRQQGTSHRAPRWVPHAAGVLFPAPSSTVADAAGYMPHSSGHRIGAAVRTDFDAMNLAPESYGQGRVAHCTPLRDSGEAGKERSSYDTRTWTIVTGAETNRMLPVTDFVARTNYPRWQHTFRCGLALLSSLYLRVFDLCHHHFDGDGRMTNPQAAVGSSVRARLSGVPERRAMLLGGTTVSSWLLRRLLCRPSGEGCSWLPLLWSPRAAAQPMTASVMAHGKGGFQQHFFPAVCNGFVLVEWRRASRAAAVPRLPCSRESSSWYASVTRRLPNNSRYTTASSACTRSSLGTFKKLSEFPQRWYCPMLSPGTQPNSLAAVPTAYSRQRGWITPEFVPWLRIHELRLQWPWLQHLLYMRGGQARLSLRYPIAQGETRLLAQCLLVPLCRLAELSTSAFCGVPPLHAHSRETCDAAGVYGAVLSAASLSHVAVSPNAAAPAEATLCLPVSPSIEVQVWWYPRNSACSAAGGGLDAPPLLIGRGEWRFPVHEEAKEMRRLAAGAVQRTFEEALNAQPTTRDAAGPACLGDGEVESRASKEPAPLSTALRSFFAPHEADVRVGPVLSTGMPQHVEGGVLTWRLMSVPRLTCDDWGKVTPVMPPPPPELSSCVSGPCGDIRRLLQPSPAAVPASTWAWPDVGTPAVVHVEVCKIICFDHTDGPCSDAAQATAAVQIAVSGTTCVGSPTVISHDESAAVIEARCWMCPEDAPPPEAPRVAYALSPLYNAAADAGNTWSNISSHQQQQQHQLPTSQASWALKPPLRPPQVTAVAGGGEKSAVRSAVPDVGVSRSPTVEVQWPPRRFGWVDSAEPSLSVWVMAPPSLSGGAEEASDTPAPAAAKERVWGAVRLPGLNAFESTSGVLWLPLFQSHLTPALAAEVPRGTAATEDVALSRSSCSDSDTGEHGSATSPPPLPSTVERVHIGVAVTEQPRSTVASGDASEALKGMATPRTEILVKHVGFVAVRYAHNMQRRVTDTVTIGGTGLSAAGPRALLVRIGSLHRRFPVSAAARRPLSPLSSPSFESCTPASEVPLTLPSDAALKHRNAACTTLSTADNAVNTAAATGVLLGNDSGDADVLLGFEGHQLLVQTPGSGTVRDGSPKASRSSGVAVFPLLRRDAGDDSLLQLRLQWRLGAAATMATNTMYFDPGGAGAEPEGAQWVPLIVRRRRQDVHDADYNGEGESVVAEVLVQWRVVDFSADTTPSGLTSSPMSLQRLVQEYCGGGGASCSYTALPALSAVGRVHQSPLRKSCADAQRCTSYLEVPGREQQGQGVITAGQVARALSRVLRVIKPRCRPCAYLTLDQLLVQCSVRQRRVWAALQRGTTASPQEMPMDGGHDDTASSRIRFRLEVQLWWPSEWSAAACLPREAAAFATSRAGTVLHNVWIDSGEGVFVESRSPSAPSASVADETLAYASEERLLFCVSLPPLCLMLPSAQVIDRMLGDVGRAARFRLRFALFVVPALLGAKDSPEEGTCDVCVGTGRTSMASSPSVQFGITSLLPLASARSGSGPPCAGAKDGVETAPPFLRWRARLVESLPVPPPTSSVLGISPEVGAIAAGSGKMGDDTAQGGEQTLLRSCSSSPINSSAEKDDAIEGDEHTRTTGPTTAPLLPCTPALVHATVTRMELCGVDVSLARGAAQFHHGALPPATVTVMAADAADKPTDRRGGVATAASTMHQLLPSLVPLRPSTAAPPPLHAISTPSLPMTRLANRNQAYGRRRSSTRGAPMYAFPHLCRSSSFT</sequence>
<feature type="compositionally biased region" description="Polar residues" evidence="2">
    <location>
        <begin position="123"/>
        <end position="138"/>
    </location>
</feature>
<feature type="compositionally biased region" description="Gly residues" evidence="2">
    <location>
        <begin position="1086"/>
        <end position="1100"/>
    </location>
</feature>
<feature type="region of interest" description="Disordered" evidence="2">
    <location>
        <begin position="3755"/>
        <end position="3785"/>
    </location>
</feature>
<feature type="compositionally biased region" description="Basic and acidic residues" evidence="2">
    <location>
        <begin position="411"/>
        <end position="421"/>
    </location>
</feature>
<feature type="region of interest" description="Disordered" evidence="2">
    <location>
        <begin position="630"/>
        <end position="653"/>
    </location>
</feature>
<feature type="region of interest" description="Disordered" evidence="2">
    <location>
        <begin position="1225"/>
        <end position="1244"/>
    </location>
</feature>
<evidence type="ECO:0000313" key="3">
    <source>
        <dbReference type="EMBL" id="GET89207.1"/>
    </source>
</evidence>
<dbReference type="VEuPathDB" id="TriTrypDB:LtaPh_2511700"/>
<feature type="compositionally biased region" description="Polar residues" evidence="2">
    <location>
        <begin position="3755"/>
        <end position="3764"/>
    </location>
</feature>
<evidence type="ECO:0000256" key="2">
    <source>
        <dbReference type="SAM" id="MobiDB-lite"/>
    </source>
</evidence>
<evidence type="ECO:0000256" key="1">
    <source>
        <dbReference type="ARBA" id="ARBA00022581"/>
    </source>
</evidence>
<feature type="compositionally biased region" description="Basic and acidic residues" evidence="2">
    <location>
        <begin position="1064"/>
        <end position="1084"/>
    </location>
</feature>
<feature type="compositionally biased region" description="Low complexity" evidence="2">
    <location>
        <begin position="901"/>
        <end position="912"/>
    </location>
</feature>
<feature type="region of interest" description="Disordered" evidence="2">
    <location>
        <begin position="1598"/>
        <end position="1715"/>
    </location>
</feature>
<comment type="caution">
    <text evidence="3">The sequence shown here is derived from an EMBL/GenBank/DDBJ whole genome shotgun (WGS) entry which is preliminary data.</text>
</comment>
<feature type="compositionally biased region" description="Basic and acidic residues" evidence="2">
    <location>
        <begin position="3765"/>
        <end position="3778"/>
    </location>
</feature>
<name>A0A640KNG0_LEITA</name>
<keyword evidence="4" id="KW-1185">Reference proteome</keyword>
<feature type="region of interest" description="Disordered" evidence="2">
    <location>
        <begin position="2695"/>
        <end position="2718"/>
    </location>
</feature>
<feature type="region of interest" description="Disordered" evidence="2">
    <location>
        <begin position="1137"/>
        <end position="1203"/>
    </location>
</feature>
<dbReference type="OrthoDB" id="10681758at2759"/>
<feature type="compositionally biased region" description="Basic and acidic residues" evidence="2">
    <location>
        <begin position="641"/>
        <end position="651"/>
    </location>
</feature>
<feature type="compositionally biased region" description="Polar residues" evidence="2">
    <location>
        <begin position="1666"/>
        <end position="1682"/>
    </location>
</feature>
<feature type="compositionally biased region" description="Low complexity" evidence="2">
    <location>
        <begin position="360"/>
        <end position="371"/>
    </location>
</feature>
<evidence type="ECO:0000313" key="4">
    <source>
        <dbReference type="Proteomes" id="UP000419144"/>
    </source>
</evidence>
<feature type="region of interest" description="Disordered" evidence="2">
    <location>
        <begin position="1044"/>
        <end position="1123"/>
    </location>
</feature>
<feature type="compositionally biased region" description="Basic and acidic residues" evidence="2">
    <location>
        <begin position="1703"/>
        <end position="1715"/>
    </location>
</feature>
<feature type="compositionally biased region" description="Low complexity" evidence="2">
    <location>
        <begin position="489"/>
        <end position="508"/>
    </location>
</feature>
<feature type="compositionally biased region" description="Polar residues" evidence="2">
    <location>
        <begin position="573"/>
        <end position="592"/>
    </location>
</feature>
<dbReference type="PANTHER" id="PTHR13037:SF24">
    <property type="entry name" value="POLYCOMB PROTEIN PCL-RELATED"/>
    <property type="match status" value="1"/>
</dbReference>
<organism evidence="3 4">
    <name type="scientific">Leishmania tarentolae</name>
    <name type="common">Sauroleishmania tarentolae</name>
    <dbReference type="NCBI Taxonomy" id="5689"/>
    <lineage>
        <taxon>Eukaryota</taxon>
        <taxon>Discoba</taxon>
        <taxon>Euglenozoa</taxon>
        <taxon>Kinetoplastea</taxon>
        <taxon>Metakinetoplastina</taxon>
        <taxon>Trypanosomatida</taxon>
        <taxon>Trypanosomatidae</taxon>
        <taxon>Leishmaniinae</taxon>
        <taxon>Leishmania</taxon>
        <taxon>lizard Leishmania</taxon>
    </lineage>
</organism>
<reference evidence="3" key="1">
    <citation type="submission" date="2019-11" db="EMBL/GenBank/DDBJ databases">
        <title>Leishmania tarentolae CDS.</title>
        <authorList>
            <person name="Goto Y."/>
            <person name="Yamagishi J."/>
        </authorList>
    </citation>
    <scope>NUCLEOTIDE SEQUENCE [LARGE SCALE GENOMIC DNA]</scope>
    <source>
        <strain evidence="3">Parrot Tar II</strain>
    </source>
</reference>
<feature type="compositionally biased region" description="Basic and acidic residues" evidence="2">
    <location>
        <begin position="875"/>
        <end position="893"/>
    </location>
</feature>
<feature type="region of interest" description="Disordered" evidence="2">
    <location>
        <begin position="3064"/>
        <end position="3094"/>
    </location>
</feature>
<accession>A0A640KNG0</accession>
<keyword evidence="1" id="KW-0945">Host-virus interaction</keyword>
<feature type="compositionally biased region" description="Basic and acidic residues" evidence="2">
    <location>
        <begin position="89"/>
        <end position="100"/>
    </location>
</feature>
<feature type="compositionally biased region" description="Low complexity" evidence="2">
    <location>
        <begin position="60"/>
        <end position="88"/>
    </location>
</feature>
<feature type="region of interest" description="Disordered" evidence="2">
    <location>
        <begin position="234"/>
        <end position="467"/>
    </location>
</feature>